<dbReference type="InterPro" id="IPR001958">
    <property type="entry name" value="Tet-R_TetA/multi-R_MdtG-like"/>
</dbReference>
<dbReference type="PANTHER" id="PTHR43266:SF2">
    <property type="entry name" value="MAJOR FACILITATOR SUPERFAMILY (MFS) PROFILE DOMAIN-CONTAINING PROTEIN"/>
    <property type="match status" value="1"/>
</dbReference>
<feature type="domain" description="Major facilitator superfamily (MFS) profile" evidence="8">
    <location>
        <begin position="1"/>
        <end position="410"/>
    </location>
</feature>
<dbReference type="InterPro" id="IPR020846">
    <property type="entry name" value="MFS_dom"/>
</dbReference>
<evidence type="ECO:0000256" key="4">
    <source>
        <dbReference type="ARBA" id="ARBA00022692"/>
    </source>
</evidence>
<dbReference type="Proteomes" id="UP000315215">
    <property type="component" value="Chromosome"/>
</dbReference>
<dbReference type="EMBL" id="CP041666">
    <property type="protein sequence ID" value="QDP42037.1"/>
    <property type="molecule type" value="Genomic_DNA"/>
</dbReference>
<organism evidence="9 10">
    <name type="scientific">Radiobacillus deserti</name>
    <dbReference type="NCBI Taxonomy" id="2594883"/>
    <lineage>
        <taxon>Bacteria</taxon>
        <taxon>Bacillati</taxon>
        <taxon>Bacillota</taxon>
        <taxon>Bacilli</taxon>
        <taxon>Bacillales</taxon>
        <taxon>Bacillaceae</taxon>
        <taxon>Radiobacillus</taxon>
    </lineage>
</organism>
<dbReference type="PROSITE" id="PS50850">
    <property type="entry name" value="MFS"/>
    <property type="match status" value="1"/>
</dbReference>
<feature type="transmembrane region" description="Helical" evidence="7">
    <location>
        <begin position="50"/>
        <end position="70"/>
    </location>
</feature>
<dbReference type="Pfam" id="PF07690">
    <property type="entry name" value="MFS_1"/>
    <property type="match status" value="1"/>
</dbReference>
<dbReference type="KEGG" id="aqt:FN924_00945"/>
<protein>
    <submittedName>
        <fullName evidence="9">MFS transporter</fullName>
    </submittedName>
</protein>
<feature type="transmembrane region" description="Helical" evidence="7">
    <location>
        <begin position="290"/>
        <end position="312"/>
    </location>
</feature>
<evidence type="ECO:0000256" key="1">
    <source>
        <dbReference type="ARBA" id="ARBA00004651"/>
    </source>
</evidence>
<dbReference type="InterPro" id="IPR011701">
    <property type="entry name" value="MFS"/>
</dbReference>
<dbReference type="PANTHER" id="PTHR43266">
    <property type="entry name" value="MACROLIDE-EFFLUX PROTEIN"/>
    <property type="match status" value="1"/>
</dbReference>
<keyword evidence="3" id="KW-1003">Cell membrane</keyword>
<feature type="transmembrane region" description="Helical" evidence="7">
    <location>
        <begin position="381"/>
        <end position="405"/>
    </location>
</feature>
<evidence type="ECO:0000256" key="7">
    <source>
        <dbReference type="SAM" id="Phobius"/>
    </source>
</evidence>
<dbReference type="Gene3D" id="1.20.1250.20">
    <property type="entry name" value="MFS general substrate transporter like domains"/>
    <property type="match status" value="1"/>
</dbReference>
<evidence type="ECO:0000256" key="5">
    <source>
        <dbReference type="ARBA" id="ARBA00022989"/>
    </source>
</evidence>
<feature type="transmembrane region" description="Helical" evidence="7">
    <location>
        <begin position="175"/>
        <end position="193"/>
    </location>
</feature>
<evidence type="ECO:0000259" key="8">
    <source>
        <dbReference type="PROSITE" id="PS50850"/>
    </source>
</evidence>
<keyword evidence="10" id="KW-1185">Reference proteome</keyword>
<proteinExistence type="predicted"/>
<keyword evidence="2" id="KW-0813">Transport</keyword>
<feature type="transmembrane region" description="Helical" evidence="7">
    <location>
        <begin position="318"/>
        <end position="344"/>
    </location>
</feature>
<dbReference type="GO" id="GO:0005886">
    <property type="term" value="C:plasma membrane"/>
    <property type="evidence" value="ECO:0007669"/>
    <property type="project" value="UniProtKB-SubCell"/>
</dbReference>
<gene>
    <name evidence="9" type="ORF">FN924_00945</name>
</gene>
<evidence type="ECO:0000313" key="10">
    <source>
        <dbReference type="Proteomes" id="UP000315215"/>
    </source>
</evidence>
<feature type="transmembrane region" description="Helical" evidence="7">
    <location>
        <begin position="100"/>
        <end position="119"/>
    </location>
</feature>
<name>A0A516KKX7_9BACI</name>
<evidence type="ECO:0000313" key="9">
    <source>
        <dbReference type="EMBL" id="QDP42037.1"/>
    </source>
</evidence>
<keyword evidence="6 7" id="KW-0472">Membrane</keyword>
<feature type="transmembrane region" description="Helical" evidence="7">
    <location>
        <begin position="356"/>
        <end position="375"/>
    </location>
</feature>
<evidence type="ECO:0000256" key="2">
    <source>
        <dbReference type="ARBA" id="ARBA00022448"/>
    </source>
</evidence>
<feature type="transmembrane region" description="Helical" evidence="7">
    <location>
        <begin position="12"/>
        <end position="38"/>
    </location>
</feature>
<sequence length="429" mass="46266">MDLTSLLKNKGYLTLIGAQAISSIGDWLSIVAIITMVGLKWNASPLEVSLIMLCLAIPMALFGPVAGVVADRLNRKTLMISSDLIRAMLIFFLAFADTIWMVYICLFSVGMFSAVFIPAKNAKLKELVPDDDMRSAMSITSMIDSSTKILGPLLSGVLVTAFGAKPVFFIDSATFLLSALLLCFLPKAVVIVVEEKEERDEKKDTNSTSFFKELASGFTFVKQHSFMLVGLLFLGSSLLVLQLSDSQIIVLLRELTYASPDLFGYAVTAAGAGTFLSGLYLTKKTDYNPIIMMLIGVSGVGLGFGLMALFTFFDFGLSTVWCTLFAFIAGFTAGFVFVPFHATVQMNTPVHMTGKVFGVVNSVTTTATIIGPLLGGWLSTIIGVIPTFIITGSILIMMSVIGLILRHKIDGREEHVPESKSRTSGAATN</sequence>
<feature type="transmembrane region" description="Helical" evidence="7">
    <location>
        <begin position="263"/>
        <end position="281"/>
    </location>
</feature>
<dbReference type="AlphaFoldDB" id="A0A516KKX7"/>
<comment type="subcellular location">
    <subcellularLocation>
        <location evidence="1">Cell membrane</location>
        <topology evidence="1">Multi-pass membrane protein</topology>
    </subcellularLocation>
</comment>
<dbReference type="CDD" id="cd06173">
    <property type="entry name" value="MFS_MefA_like"/>
    <property type="match status" value="1"/>
</dbReference>
<keyword evidence="4 7" id="KW-0812">Transmembrane</keyword>
<reference evidence="9 10" key="1">
    <citation type="submission" date="2019-07" db="EMBL/GenBank/DDBJ databases">
        <authorList>
            <person name="Li J."/>
        </authorList>
    </citation>
    <scope>NUCLEOTIDE SEQUENCE [LARGE SCALE GENOMIC DNA]</scope>
    <source>
        <strain evidence="9 10">TKL69</strain>
    </source>
</reference>
<keyword evidence="5 7" id="KW-1133">Transmembrane helix</keyword>
<evidence type="ECO:0000256" key="3">
    <source>
        <dbReference type="ARBA" id="ARBA00022475"/>
    </source>
</evidence>
<dbReference type="InterPro" id="IPR036259">
    <property type="entry name" value="MFS_trans_sf"/>
</dbReference>
<dbReference type="GO" id="GO:0022857">
    <property type="term" value="F:transmembrane transporter activity"/>
    <property type="evidence" value="ECO:0007669"/>
    <property type="project" value="InterPro"/>
</dbReference>
<feature type="transmembrane region" description="Helical" evidence="7">
    <location>
        <begin position="226"/>
        <end position="243"/>
    </location>
</feature>
<dbReference type="OrthoDB" id="9775268at2"/>
<evidence type="ECO:0000256" key="6">
    <source>
        <dbReference type="ARBA" id="ARBA00023136"/>
    </source>
</evidence>
<dbReference type="SUPFAM" id="SSF103473">
    <property type="entry name" value="MFS general substrate transporter"/>
    <property type="match status" value="1"/>
</dbReference>
<accession>A0A516KKX7</accession>
<dbReference type="PRINTS" id="PR01035">
    <property type="entry name" value="TCRTETA"/>
</dbReference>